<accession>F3GFH3</accession>
<evidence type="ECO:0000313" key="2">
    <source>
        <dbReference type="Proteomes" id="UP000004986"/>
    </source>
</evidence>
<organism evidence="1 2">
    <name type="scientific">Pseudomonas syringae pv. pisi str. 1704B</name>
    <dbReference type="NCBI Taxonomy" id="629263"/>
    <lineage>
        <taxon>Bacteria</taxon>
        <taxon>Pseudomonadati</taxon>
        <taxon>Pseudomonadota</taxon>
        <taxon>Gammaproteobacteria</taxon>
        <taxon>Pseudomonadales</taxon>
        <taxon>Pseudomonadaceae</taxon>
        <taxon>Pseudomonas</taxon>
        <taxon>Pseudomonas syringae</taxon>
    </lineage>
</organism>
<dbReference type="AlphaFoldDB" id="F3GFH3"/>
<dbReference type="EMBL" id="AEAI01001399">
    <property type="protein sequence ID" value="EGH45823.1"/>
    <property type="molecule type" value="Genomic_DNA"/>
</dbReference>
<evidence type="ECO:0000313" key="1">
    <source>
        <dbReference type="EMBL" id="EGH45823.1"/>
    </source>
</evidence>
<dbReference type="PATRIC" id="fig|629263.4.peg.4426"/>
<dbReference type="BioCyc" id="PSYR629263:G11X0-4883-MONOMER"/>
<sequence length="144" mass="16488">MYQPLVKYVAIEADGCTEVRAQTFFEKQDSHAFSLFQRIGLRYLMLDALIAFNSNISHLAQAFFTNTLVEDGWSGKNANQLLAQVGWERRMYTTWCLMDDSERTAAKELDYDVLQNFWPNLDFIADGFSDQAERSACDLPASVH</sequence>
<gene>
    <name evidence="1" type="ORF">PSYPI_27349</name>
</gene>
<name>F3GFH3_PSESJ</name>
<keyword evidence="2" id="KW-1185">Reference proteome</keyword>
<dbReference type="HOGENOM" id="CLU_138048_0_0_6"/>
<reference evidence="1 2" key="1">
    <citation type="journal article" date="2011" name="PLoS Pathog.">
        <title>Dynamic evolution of pathogenicity revealed by sequencing and comparative genomics of 19 Pseudomonas syringae isolates.</title>
        <authorList>
            <person name="Baltrus D.A."/>
            <person name="Nishimura M.T."/>
            <person name="Romanchuk A."/>
            <person name="Chang J.H."/>
            <person name="Mukhtar M.S."/>
            <person name="Cherkis K."/>
            <person name="Roach J."/>
            <person name="Grant S.R."/>
            <person name="Jones C.D."/>
            <person name="Dangl J.L."/>
        </authorList>
    </citation>
    <scope>NUCLEOTIDE SEQUENCE [LARGE SCALE GENOMIC DNA]</scope>
    <source>
        <strain evidence="1 2">1704B</strain>
    </source>
</reference>
<proteinExistence type="predicted"/>
<protein>
    <submittedName>
        <fullName evidence="1">Uncharacterized protein</fullName>
    </submittedName>
</protein>
<comment type="caution">
    <text evidence="1">The sequence shown here is derived from an EMBL/GenBank/DDBJ whole genome shotgun (WGS) entry which is preliminary data.</text>
</comment>
<dbReference type="Proteomes" id="UP000004986">
    <property type="component" value="Unassembled WGS sequence"/>
</dbReference>